<dbReference type="AlphaFoldDB" id="A0A8I0WAC7"/>
<protein>
    <submittedName>
        <fullName evidence="2">Uncharacterized protein</fullName>
    </submittedName>
</protein>
<dbReference type="EMBL" id="JADPYN010000028">
    <property type="protein sequence ID" value="MBF9304572.1"/>
    <property type="molecule type" value="Genomic_DNA"/>
</dbReference>
<organism evidence="2 3">
    <name type="scientific">Staphylococcus epidermidis</name>
    <dbReference type="NCBI Taxonomy" id="1282"/>
    <lineage>
        <taxon>Bacteria</taxon>
        <taxon>Bacillati</taxon>
        <taxon>Bacillota</taxon>
        <taxon>Bacilli</taxon>
        <taxon>Bacillales</taxon>
        <taxon>Staphylococcaceae</taxon>
        <taxon>Staphylococcus</taxon>
    </lineage>
</organism>
<evidence type="ECO:0000313" key="2">
    <source>
        <dbReference type="EMBL" id="MBF9304572.1"/>
    </source>
</evidence>
<feature type="region of interest" description="Disordered" evidence="1">
    <location>
        <begin position="131"/>
        <end position="152"/>
    </location>
</feature>
<sequence>MDPIVSDILTSLAVNYFSSFSETKVKDFFNKAIKEKPEIEDQLKHAKSSYDFEEIFKEATGVIALNANDDEIKVFGGLLEALRGIKFDHGDGKVEIQGSVLNAPVLVTGGTVKSSGSTFIGENTELKSSGTSITLGKGSSISLDGNSSISQN</sequence>
<evidence type="ECO:0000313" key="3">
    <source>
        <dbReference type="Proteomes" id="UP000622362"/>
    </source>
</evidence>
<evidence type="ECO:0000256" key="1">
    <source>
        <dbReference type="SAM" id="MobiDB-lite"/>
    </source>
</evidence>
<accession>A0A8I0WAC7</accession>
<dbReference type="Proteomes" id="UP000622362">
    <property type="component" value="Unassembled WGS sequence"/>
</dbReference>
<name>A0A8I0WAC7_STAEP</name>
<dbReference type="RefSeq" id="WP_196310085.1">
    <property type="nucleotide sequence ID" value="NZ_CAXOOR010000026.1"/>
</dbReference>
<proteinExistence type="predicted"/>
<gene>
    <name evidence="2" type="ORF">I3V53_10930</name>
</gene>
<reference evidence="2" key="1">
    <citation type="submission" date="2020-11" db="EMBL/GenBank/DDBJ databases">
        <title>Molecular epidemiology and genomic profiles of multidrug-resistant bacteria collected from clinical sources in South Africa.</title>
        <authorList>
            <person name="Asante J."/>
            <person name="Amoako D.G."/>
        </authorList>
    </citation>
    <scope>NUCLEOTIDE SEQUENCE</scope>
    <source>
        <strain evidence="2">C68</strain>
    </source>
</reference>
<comment type="caution">
    <text evidence="2">The sequence shown here is derived from an EMBL/GenBank/DDBJ whole genome shotgun (WGS) entry which is preliminary data.</text>
</comment>
<feature type="compositionally biased region" description="Low complexity" evidence="1">
    <location>
        <begin position="138"/>
        <end position="152"/>
    </location>
</feature>